<sequence>MSTVLTELVPEKGADFADRVLAHCLARLDDSGLTVESVARAHRVSVRYLHKLFAERSMTPLGVDSPPTAGPDPPGARRSGVRRPHGRGDRREVGRLHPTHLGRGLKAEFGRTAAEVRREG</sequence>
<accession>A0ABN3GU49</accession>
<dbReference type="Proteomes" id="UP001501218">
    <property type="component" value="Unassembled WGS sequence"/>
</dbReference>
<evidence type="ECO:0000313" key="3">
    <source>
        <dbReference type="Proteomes" id="UP001501218"/>
    </source>
</evidence>
<evidence type="ECO:0008006" key="4">
    <source>
        <dbReference type="Google" id="ProtNLM"/>
    </source>
</evidence>
<gene>
    <name evidence="2" type="ORF">GCM10009854_45140</name>
</gene>
<comment type="caution">
    <text evidence="2">The sequence shown here is derived from an EMBL/GenBank/DDBJ whole genome shotgun (WGS) entry which is preliminary data.</text>
</comment>
<organism evidence="2 3">
    <name type="scientific">Saccharopolyspora halophila</name>
    <dbReference type="NCBI Taxonomy" id="405551"/>
    <lineage>
        <taxon>Bacteria</taxon>
        <taxon>Bacillati</taxon>
        <taxon>Actinomycetota</taxon>
        <taxon>Actinomycetes</taxon>
        <taxon>Pseudonocardiales</taxon>
        <taxon>Pseudonocardiaceae</taxon>
        <taxon>Saccharopolyspora</taxon>
    </lineage>
</organism>
<reference evidence="2 3" key="1">
    <citation type="journal article" date="2019" name="Int. J. Syst. Evol. Microbiol.">
        <title>The Global Catalogue of Microorganisms (GCM) 10K type strain sequencing project: providing services to taxonomists for standard genome sequencing and annotation.</title>
        <authorList>
            <consortium name="The Broad Institute Genomics Platform"/>
            <consortium name="The Broad Institute Genome Sequencing Center for Infectious Disease"/>
            <person name="Wu L."/>
            <person name="Ma J."/>
        </authorList>
    </citation>
    <scope>NUCLEOTIDE SEQUENCE [LARGE SCALE GENOMIC DNA]</scope>
    <source>
        <strain evidence="2 3">JCM 16221</strain>
    </source>
</reference>
<keyword evidence="3" id="KW-1185">Reference proteome</keyword>
<dbReference type="EMBL" id="BAAARA010000021">
    <property type="protein sequence ID" value="GAA2360907.1"/>
    <property type="molecule type" value="Genomic_DNA"/>
</dbReference>
<dbReference type="RefSeq" id="WP_344136568.1">
    <property type="nucleotide sequence ID" value="NZ_BAAARA010000021.1"/>
</dbReference>
<feature type="region of interest" description="Disordered" evidence="1">
    <location>
        <begin position="57"/>
        <end position="120"/>
    </location>
</feature>
<feature type="compositionally biased region" description="Basic and acidic residues" evidence="1">
    <location>
        <begin position="86"/>
        <end position="95"/>
    </location>
</feature>
<feature type="compositionally biased region" description="Basic and acidic residues" evidence="1">
    <location>
        <begin position="105"/>
        <end position="120"/>
    </location>
</feature>
<evidence type="ECO:0000313" key="2">
    <source>
        <dbReference type="EMBL" id="GAA2360907.1"/>
    </source>
</evidence>
<evidence type="ECO:0000256" key="1">
    <source>
        <dbReference type="SAM" id="MobiDB-lite"/>
    </source>
</evidence>
<protein>
    <recommendedName>
        <fullName evidence="4">HTH araC/xylS-type domain-containing protein</fullName>
    </recommendedName>
</protein>
<name>A0ABN3GU49_9PSEU</name>
<proteinExistence type="predicted"/>